<accession>A0A8S5U531</accession>
<proteinExistence type="predicted"/>
<reference evidence="1" key="1">
    <citation type="journal article" date="2021" name="Proc. Natl. Acad. Sci. U.S.A.">
        <title>A Catalog of Tens of Thousands of Viruses from Human Metagenomes Reveals Hidden Associations with Chronic Diseases.</title>
        <authorList>
            <person name="Tisza M.J."/>
            <person name="Buck C.B."/>
        </authorList>
    </citation>
    <scope>NUCLEOTIDE SEQUENCE</scope>
    <source>
        <strain evidence="1">CtZD11</strain>
    </source>
</reference>
<dbReference type="EMBL" id="BK016014">
    <property type="protein sequence ID" value="DAF89584.1"/>
    <property type="molecule type" value="Genomic_DNA"/>
</dbReference>
<sequence length="80" mass="9399">MSLVINLRLLQKSPLYRAFYKRVYTRKMKKVRQNCPQSLVAQGFSVVGDLSLKYSLKLERRTLWKTSSSVCPLFCPSRVW</sequence>
<protein>
    <submittedName>
        <fullName evidence="1">Uncharacterized protein</fullName>
    </submittedName>
</protein>
<evidence type="ECO:0000313" key="1">
    <source>
        <dbReference type="EMBL" id="DAF89584.1"/>
    </source>
</evidence>
<name>A0A8S5U531_9CAUD</name>
<organism evidence="1">
    <name type="scientific">Siphoviridae sp. ctZD11</name>
    <dbReference type="NCBI Taxonomy" id="2825556"/>
    <lineage>
        <taxon>Viruses</taxon>
        <taxon>Duplodnaviria</taxon>
        <taxon>Heunggongvirae</taxon>
        <taxon>Uroviricota</taxon>
        <taxon>Caudoviricetes</taxon>
    </lineage>
</organism>